<comment type="caution">
    <text evidence="1">The sequence shown here is derived from an EMBL/GenBank/DDBJ whole genome shotgun (WGS) entry which is preliminary data.</text>
</comment>
<reference evidence="1 2" key="1">
    <citation type="submission" date="2018-11" db="EMBL/GenBank/DDBJ databases">
        <title>Genome sequencing and assembly of Clostridium tagluense strain A121.</title>
        <authorList>
            <person name="Murakami T."/>
            <person name="Segawa T."/>
            <person name="Shcherbakova V.A."/>
            <person name="Mori H."/>
            <person name="Yoshimura Y."/>
        </authorList>
    </citation>
    <scope>NUCLEOTIDE SEQUENCE [LARGE SCALE GENOMIC DNA]</scope>
    <source>
        <strain evidence="1 2">A121</strain>
    </source>
</reference>
<dbReference type="OrthoDB" id="1708171at2"/>
<accession>A0A401ULW4</accession>
<protein>
    <submittedName>
        <fullName evidence="1">Uncharacterized protein</fullName>
    </submittedName>
</protein>
<evidence type="ECO:0000313" key="1">
    <source>
        <dbReference type="EMBL" id="GCD10518.1"/>
    </source>
</evidence>
<dbReference type="AlphaFoldDB" id="A0A401ULW4"/>
<sequence length="100" mass="11678">MEKEILDLLKQMNKKLDAHTLKLDTHTQMLDTHTQMLDEHTQILRALEHLAQVNKSEHDRMFNDIAHLKGETEAMRKDLATVEIVTARNMENIAHLKLIK</sequence>
<dbReference type="Proteomes" id="UP000287872">
    <property type="component" value="Unassembled WGS sequence"/>
</dbReference>
<evidence type="ECO:0000313" key="2">
    <source>
        <dbReference type="Proteomes" id="UP000287872"/>
    </source>
</evidence>
<keyword evidence="2" id="KW-1185">Reference proteome</keyword>
<name>A0A401ULW4_9CLOT</name>
<proteinExistence type="predicted"/>
<gene>
    <name evidence="1" type="ORF">Ctaglu_21410</name>
</gene>
<dbReference type="EMBL" id="BHYK01000010">
    <property type="protein sequence ID" value="GCD10518.1"/>
    <property type="molecule type" value="Genomic_DNA"/>
</dbReference>
<organism evidence="1 2">
    <name type="scientific">Clostridium tagluense</name>
    <dbReference type="NCBI Taxonomy" id="360422"/>
    <lineage>
        <taxon>Bacteria</taxon>
        <taxon>Bacillati</taxon>
        <taxon>Bacillota</taxon>
        <taxon>Clostridia</taxon>
        <taxon>Eubacteriales</taxon>
        <taxon>Clostridiaceae</taxon>
        <taxon>Clostridium</taxon>
    </lineage>
</organism>